<evidence type="ECO:0000313" key="2">
    <source>
        <dbReference type="Proteomes" id="UP000054783"/>
    </source>
</evidence>
<gene>
    <name evidence="1" type="ORF">T12_15887</name>
</gene>
<proteinExistence type="predicted"/>
<sequence length="71" mass="7871">MGTDECNSWCACYQHPALDPSSHAEVRRLIAILQVFNKPGRARRISTADAPPCRVHHADVSVFTAGRPTKR</sequence>
<keyword evidence="2" id="KW-1185">Reference proteome</keyword>
<name>A0A0V0Z807_9BILA</name>
<reference evidence="1 2" key="1">
    <citation type="submission" date="2015-01" db="EMBL/GenBank/DDBJ databases">
        <title>Evolution of Trichinella species and genotypes.</title>
        <authorList>
            <person name="Korhonen P.K."/>
            <person name="Edoardo P."/>
            <person name="Giuseppe L.R."/>
            <person name="Gasser R.B."/>
        </authorList>
    </citation>
    <scope>NUCLEOTIDE SEQUENCE [LARGE SCALE GENOMIC DNA]</scope>
    <source>
        <strain evidence="1">ISS2496</strain>
    </source>
</reference>
<comment type="caution">
    <text evidence="1">The sequence shown here is derived from an EMBL/GenBank/DDBJ whole genome shotgun (WGS) entry which is preliminary data.</text>
</comment>
<dbReference type="EMBL" id="JYDQ01000314">
    <property type="protein sequence ID" value="KRY08709.1"/>
    <property type="molecule type" value="Genomic_DNA"/>
</dbReference>
<dbReference type="Proteomes" id="UP000054783">
    <property type="component" value="Unassembled WGS sequence"/>
</dbReference>
<evidence type="ECO:0000313" key="1">
    <source>
        <dbReference type="EMBL" id="KRY08709.1"/>
    </source>
</evidence>
<protein>
    <submittedName>
        <fullName evidence="1">Uncharacterized protein</fullName>
    </submittedName>
</protein>
<dbReference type="AlphaFoldDB" id="A0A0V0Z807"/>
<accession>A0A0V0Z807</accession>
<organism evidence="1 2">
    <name type="scientific">Trichinella patagoniensis</name>
    <dbReference type="NCBI Taxonomy" id="990121"/>
    <lineage>
        <taxon>Eukaryota</taxon>
        <taxon>Metazoa</taxon>
        <taxon>Ecdysozoa</taxon>
        <taxon>Nematoda</taxon>
        <taxon>Enoplea</taxon>
        <taxon>Dorylaimia</taxon>
        <taxon>Trichinellida</taxon>
        <taxon>Trichinellidae</taxon>
        <taxon>Trichinella</taxon>
    </lineage>
</organism>